<evidence type="ECO:0000313" key="3">
    <source>
        <dbReference type="Proteomes" id="UP000215335"/>
    </source>
</evidence>
<organism evidence="2 3">
    <name type="scientific">Trichomalopsis sarcophagae</name>
    <dbReference type="NCBI Taxonomy" id="543379"/>
    <lineage>
        <taxon>Eukaryota</taxon>
        <taxon>Metazoa</taxon>
        <taxon>Ecdysozoa</taxon>
        <taxon>Arthropoda</taxon>
        <taxon>Hexapoda</taxon>
        <taxon>Insecta</taxon>
        <taxon>Pterygota</taxon>
        <taxon>Neoptera</taxon>
        <taxon>Endopterygota</taxon>
        <taxon>Hymenoptera</taxon>
        <taxon>Apocrita</taxon>
        <taxon>Proctotrupomorpha</taxon>
        <taxon>Chalcidoidea</taxon>
        <taxon>Pteromalidae</taxon>
        <taxon>Pteromalinae</taxon>
        <taxon>Trichomalopsis</taxon>
    </lineage>
</organism>
<dbReference type="EMBL" id="NNAY01001366">
    <property type="protein sequence ID" value="OXU24223.1"/>
    <property type="molecule type" value="Genomic_DNA"/>
</dbReference>
<comment type="caution">
    <text evidence="2">The sequence shown here is derived from an EMBL/GenBank/DDBJ whole genome shotgun (WGS) entry which is preliminary data.</text>
</comment>
<feature type="region of interest" description="Disordered" evidence="1">
    <location>
        <begin position="1"/>
        <end position="28"/>
    </location>
</feature>
<reference evidence="2 3" key="1">
    <citation type="journal article" date="2017" name="Curr. Biol.">
        <title>The Evolution of Venom by Co-option of Single-Copy Genes.</title>
        <authorList>
            <person name="Martinson E.O."/>
            <person name="Mrinalini"/>
            <person name="Kelkar Y.D."/>
            <person name="Chang C.H."/>
            <person name="Werren J.H."/>
        </authorList>
    </citation>
    <scope>NUCLEOTIDE SEQUENCE [LARGE SCALE GENOMIC DNA]</scope>
    <source>
        <strain evidence="2 3">Alberta</strain>
        <tissue evidence="2">Whole body</tissue>
    </source>
</reference>
<accession>A0A232F104</accession>
<gene>
    <name evidence="2" type="ORF">TSAR_008916</name>
</gene>
<name>A0A232F104_9HYME</name>
<keyword evidence="3" id="KW-1185">Reference proteome</keyword>
<protein>
    <submittedName>
        <fullName evidence="2">Uncharacterized protein</fullName>
    </submittedName>
</protein>
<proteinExistence type="predicted"/>
<dbReference type="Proteomes" id="UP000215335">
    <property type="component" value="Unassembled WGS sequence"/>
</dbReference>
<sequence>MSIPYEQLPVSDEDTTLPPAYSDVPPQEPPQNYDQNFDSLEALQQVPATPYIINMVQQPILHPSQQRIVFVHHSPVIVQERCCCLCCRRCLSFVCCFILVIVILGTIAGFADE</sequence>
<evidence type="ECO:0000313" key="2">
    <source>
        <dbReference type="EMBL" id="OXU24223.1"/>
    </source>
</evidence>
<dbReference type="AlphaFoldDB" id="A0A232F104"/>
<evidence type="ECO:0000256" key="1">
    <source>
        <dbReference type="SAM" id="MobiDB-lite"/>
    </source>
</evidence>